<organism evidence="2 3">
    <name type="scientific">Nonomuraea jabiensis</name>
    <dbReference type="NCBI Taxonomy" id="882448"/>
    <lineage>
        <taxon>Bacteria</taxon>
        <taxon>Bacillati</taxon>
        <taxon>Actinomycetota</taxon>
        <taxon>Actinomycetes</taxon>
        <taxon>Streptosporangiales</taxon>
        <taxon>Streptosporangiaceae</taxon>
        <taxon>Nonomuraea</taxon>
    </lineage>
</organism>
<evidence type="ECO:0000313" key="3">
    <source>
        <dbReference type="Proteomes" id="UP000579153"/>
    </source>
</evidence>
<feature type="chain" id="PRO_5030777126" evidence="1">
    <location>
        <begin position="22"/>
        <end position="234"/>
    </location>
</feature>
<dbReference type="RefSeq" id="WP_185074183.1">
    <property type="nucleotide sequence ID" value="NZ_JACHMB010000001.1"/>
</dbReference>
<proteinExistence type="predicted"/>
<feature type="signal peptide" evidence="1">
    <location>
        <begin position="1"/>
        <end position="21"/>
    </location>
</feature>
<gene>
    <name evidence="2" type="ORF">HD596_007525</name>
</gene>
<evidence type="ECO:0000313" key="2">
    <source>
        <dbReference type="EMBL" id="MBB5780769.1"/>
    </source>
</evidence>
<sequence length="234" mass="25136">MKRTLALLLLVAGCATPLADAAGPTYTCHDRPIPVDVMSTGRPATQLGPDGRAALKGQEVRPVKDLDKWRIVEESGERVAIIKEFDEPEKRGRATVTHDFLVVERFGPPAADGRPSWHLRSSGGCNLQRDLGDLGVAEVALDPAKPATGNSLHLLVTEQACAGGQSADGRIRVVGLEETDRDVRLVIGVERAPGDMHTCLGNPATPYTVELSRPLGDRVPRNAALHPMREIVKP</sequence>
<dbReference type="EMBL" id="JACHMB010000001">
    <property type="protein sequence ID" value="MBB5780769.1"/>
    <property type="molecule type" value="Genomic_DNA"/>
</dbReference>
<comment type="caution">
    <text evidence="2">The sequence shown here is derived from an EMBL/GenBank/DDBJ whole genome shotgun (WGS) entry which is preliminary data.</text>
</comment>
<protein>
    <submittedName>
        <fullName evidence="2">Uncharacterized protein</fullName>
    </submittedName>
</protein>
<dbReference type="AlphaFoldDB" id="A0A7W9GBJ8"/>
<reference evidence="2 3" key="1">
    <citation type="submission" date="2020-08" db="EMBL/GenBank/DDBJ databases">
        <title>Sequencing the genomes of 1000 actinobacteria strains.</title>
        <authorList>
            <person name="Klenk H.-P."/>
        </authorList>
    </citation>
    <scope>NUCLEOTIDE SEQUENCE [LARGE SCALE GENOMIC DNA]</scope>
    <source>
        <strain evidence="2 3">DSM 45507</strain>
    </source>
</reference>
<keyword evidence="1" id="KW-0732">Signal</keyword>
<dbReference type="Proteomes" id="UP000579153">
    <property type="component" value="Unassembled WGS sequence"/>
</dbReference>
<name>A0A7W9GBJ8_9ACTN</name>
<evidence type="ECO:0000256" key="1">
    <source>
        <dbReference type="SAM" id="SignalP"/>
    </source>
</evidence>
<accession>A0A7W9GBJ8</accession>
<keyword evidence="3" id="KW-1185">Reference proteome</keyword>